<dbReference type="KEGG" id="aca:ACP_3396"/>
<evidence type="ECO:0000313" key="3">
    <source>
        <dbReference type="Proteomes" id="UP000002207"/>
    </source>
</evidence>
<sequence>MTRDELQHIALDKLPPEPLNPLITRQFVHGSQSMLARILLRQGAVVPRHSHHNEQITYVLSGALRFHFDDGREIVVRAGETLVIPPHMPHAAEALEDTIDLDVFAPPREDWINGTDAYLRGK</sequence>
<dbReference type="InterPro" id="IPR052535">
    <property type="entry name" value="Bacilysin_H2HPP_isomerase"/>
</dbReference>
<dbReference type="Pfam" id="PF07883">
    <property type="entry name" value="Cupin_2"/>
    <property type="match status" value="1"/>
</dbReference>
<dbReference type="AlphaFoldDB" id="C1F6G2"/>
<dbReference type="PIRSF" id="PIRSF029883">
    <property type="entry name" value="KdgF"/>
    <property type="match status" value="1"/>
</dbReference>
<gene>
    <name evidence="2" type="ordered locus">ACP_3396</name>
</gene>
<evidence type="ECO:0000313" key="2">
    <source>
        <dbReference type="EMBL" id="ACO32988.1"/>
    </source>
</evidence>
<dbReference type="InterPro" id="IPR013096">
    <property type="entry name" value="Cupin_2"/>
</dbReference>
<dbReference type="InterPro" id="IPR011051">
    <property type="entry name" value="RmlC_Cupin_sf"/>
</dbReference>
<dbReference type="InParanoid" id="C1F6G2"/>
<protein>
    <submittedName>
        <fullName evidence="2">Cupin domain protein</fullName>
    </submittedName>
</protein>
<reference evidence="2 3" key="1">
    <citation type="journal article" date="2009" name="Appl. Environ. Microbiol.">
        <title>Three genomes from the phylum Acidobacteria provide insight into the lifestyles of these microorganisms in soils.</title>
        <authorList>
            <person name="Ward N.L."/>
            <person name="Challacombe J.F."/>
            <person name="Janssen P.H."/>
            <person name="Henrissat B."/>
            <person name="Coutinho P.M."/>
            <person name="Wu M."/>
            <person name="Xie G."/>
            <person name="Haft D.H."/>
            <person name="Sait M."/>
            <person name="Badger J."/>
            <person name="Barabote R.D."/>
            <person name="Bradley B."/>
            <person name="Brettin T.S."/>
            <person name="Brinkac L.M."/>
            <person name="Bruce D."/>
            <person name="Creasy T."/>
            <person name="Daugherty S.C."/>
            <person name="Davidsen T.M."/>
            <person name="DeBoy R.T."/>
            <person name="Detter J.C."/>
            <person name="Dodson R.J."/>
            <person name="Durkin A.S."/>
            <person name="Ganapathy A."/>
            <person name="Gwinn-Giglio M."/>
            <person name="Han C.S."/>
            <person name="Khouri H."/>
            <person name="Kiss H."/>
            <person name="Kothari S.P."/>
            <person name="Madupu R."/>
            <person name="Nelson K.E."/>
            <person name="Nelson W.C."/>
            <person name="Paulsen I."/>
            <person name="Penn K."/>
            <person name="Ren Q."/>
            <person name="Rosovitz M.J."/>
            <person name="Selengut J.D."/>
            <person name="Shrivastava S."/>
            <person name="Sullivan S.A."/>
            <person name="Tapia R."/>
            <person name="Thompson L.S."/>
            <person name="Watkins K.L."/>
            <person name="Yang Q."/>
            <person name="Yu C."/>
            <person name="Zafar N."/>
            <person name="Zhou L."/>
            <person name="Kuske C.R."/>
        </authorList>
    </citation>
    <scope>NUCLEOTIDE SEQUENCE [LARGE SCALE GENOMIC DNA]</scope>
    <source>
        <strain evidence="3">ATCC 51196 / DSM 11244 / BCRC 80197 / JCM 7670 / NBRC 15755 / NCIMB 13165 / 161</strain>
    </source>
</reference>
<proteinExistence type="predicted"/>
<dbReference type="SUPFAM" id="SSF51182">
    <property type="entry name" value="RmlC-like cupins"/>
    <property type="match status" value="1"/>
</dbReference>
<dbReference type="PANTHER" id="PTHR40112:SF1">
    <property type="entry name" value="H2HPP ISOMERASE"/>
    <property type="match status" value="1"/>
</dbReference>
<feature type="domain" description="Cupin type-2" evidence="1">
    <location>
        <begin position="40"/>
        <end position="98"/>
    </location>
</feature>
<dbReference type="HOGENOM" id="CLU_134269_0_0_0"/>
<dbReference type="STRING" id="240015.ACP_3396"/>
<dbReference type="EMBL" id="CP001472">
    <property type="protein sequence ID" value="ACO32988.1"/>
    <property type="molecule type" value="Genomic_DNA"/>
</dbReference>
<dbReference type="PANTHER" id="PTHR40112">
    <property type="entry name" value="H2HPP ISOMERASE"/>
    <property type="match status" value="1"/>
</dbReference>
<keyword evidence="3" id="KW-1185">Reference proteome</keyword>
<dbReference type="Gene3D" id="2.60.120.10">
    <property type="entry name" value="Jelly Rolls"/>
    <property type="match status" value="1"/>
</dbReference>
<dbReference type="InterPro" id="IPR025499">
    <property type="entry name" value="KdgF"/>
</dbReference>
<name>C1F6G2_ACIC5</name>
<dbReference type="eggNOG" id="COG1917">
    <property type="taxonomic scope" value="Bacteria"/>
</dbReference>
<organism evidence="2 3">
    <name type="scientific">Acidobacterium capsulatum (strain ATCC 51196 / DSM 11244 / BCRC 80197 / JCM 7670 / NBRC 15755 / NCIMB 13165 / 161)</name>
    <dbReference type="NCBI Taxonomy" id="240015"/>
    <lineage>
        <taxon>Bacteria</taxon>
        <taxon>Pseudomonadati</taxon>
        <taxon>Acidobacteriota</taxon>
        <taxon>Terriglobia</taxon>
        <taxon>Terriglobales</taxon>
        <taxon>Acidobacteriaceae</taxon>
        <taxon>Acidobacterium</taxon>
    </lineage>
</organism>
<dbReference type="Proteomes" id="UP000002207">
    <property type="component" value="Chromosome"/>
</dbReference>
<dbReference type="RefSeq" id="WP_015898425.1">
    <property type="nucleotide sequence ID" value="NC_012483.1"/>
</dbReference>
<dbReference type="CDD" id="cd02238">
    <property type="entry name" value="cupin_KdgF"/>
    <property type="match status" value="1"/>
</dbReference>
<accession>C1F6G2</accession>
<evidence type="ECO:0000259" key="1">
    <source>
        <dbReference type="Pfam" id="PF07883"/>
    </source>
</evidence>
<dbReference type="InterPro" id="IPR014710">
    <property type="entry name" value="RmlC-like_jellyroll"/>
</dbReference>